<evidence type="ECO:0000313" key="2">
    <source>
        <dbReference type="EMBL" id="KAF1931862.1"/>
    </source>
</evidence>
<protein>
    <submittedName>
        <fullName evidence="2">Uncharacterized protein</fullName>
    </submittedName>
</protein>
<reference evidence="2" key="1">
    <citation type="journal article" date="2020" name="Stud. Mycol.">
        <title>101 Dothideomycetes genomes: a test case for predicting lifestyles and emergence of pathogens.</title>
        <authorList>
            <person name="Haridas S."/>
            <person name="Albert R."/>
            <person name="Binder M."/>
            <person name="Bloem J."/>
            <person name="Labutti K."/>
            <person name="Salamov A."/>
            <person name="Andreopoulos B."/>
            <person name="Baker S."/>
            <person name="Barry K."/>
            <person name="Bills G."/>
            <person name="Bluhm B."/>
            <person name="Cannon C."/>
            <person name="Castanera R."/>
            <person name="Culley D."/>
            <person name="Daum C."/>
            <person name="Ezra D."/>
            <person name="Gonzalez J."/>
            <person name="Henrissat B."/>
            <person name="Kuo A."/>
            <person name="Liang C."/>
            <person name="Lipzen A."/>
            <person name="Lutzoni F."/>
            <person name="Magnuson J."/>
            <person name="Mondo S."/>
            <person name="Nolan M."/>
            <person name="Ohm R."/>
            <person name="Pangilinan J."/>
            <person name="Park H.-J."/>
            <person name="Ramirez L."/>
            <person name="Alfaro M."/>
            <person name="Sun H."/>
            <person name="Tritt A."/>
            <person name="Yoshinaga Y."/>
            <person name="Zwiers L.-H."/>
            <person name="Turgeon B."/>
            <person name="Goodwin S."/>
            <person name="Spatafora J."/>
            <person name="Crous P."/>
            <person name="Grigoriev I."/>
        </authorList>
    </citation>
    <scope>NUCLEOTIDE SEQUENCE</scope>
    <source>
        <strain evidence="2">CBS 183.55</strain>
    </source>
</reference>
<sequence>MAVEGFEGFSSADALRANPCNASSGPVGSANATITDITDAHEALALLQGSRRGAGKTKLKCLSAPLGNPTGRQACSQRAAQSRHCRGWAGEAAAGGVFASPHVPRGLALHLVGRPLVLSKQPYHGRQLKSRLVPQSSQRRARRGPVVPALEGPQKYRERGFGAAAPSQELHQQLQARAAPWEKPCRPTTRKRHMHPRAQSHNSTPLICHFENQKLTRWPLHFRCSTPERTKGQSAIPQRPCSPRETLTSAMPQILSLASLALQACHTQLAANFHAPSGSLVAKSFAADGICSDIEG</sequence>
<accession>A0A6A5RVH0</accession>
<dbReference type="Proteomes" id="UP000800082">
    <property type="component" value="Unassembled WGS sequence"/>
</dbReference>
<organism evidence="2 3">
    <name type="scientific">Didymella exigua CBS 183.55</name>
    <dbReference type="NCBI Taxonomy" id="1150837"/>
    <lineage>
        <taxon>Eukaryota</taxon>
        <taxon>Fungi</taxon>
        <taxon>Dikarya</taxon>
        <taxon>Ascomycota</taxon>
        <taxon>Pezizomycotina</taxon>
        <taxon>Dothideomycetes</taxon>
        <taxon>Pleosporomycetidae</taxon>
        <taxon>Pleosporales</taxon>
        <taxon>Pleosporineae</taxon>
        <taxon>Didymellaceae</taxon>
        <taxon>Didymella</taxon>
    </lineage>
</organism>
<keyword evidence="3" id="KW-1185">Reference proteome</keyword>
<feature type="compositionally biased region" description="Basic residues" evidence="1">
    <location>
        <begin position="188"/>
        <end position="198"/>
    </location>
</feature>
<dbReference type="GeneID" id="54347973"/>
<feature type="region of interest" description="Disordered" evidence="1">
    <location>
        <begin position="127"/>
        <end position="201"/>
    </location>
</feature>
<dbReference type="RefSeq" id="XP_033452110.1">
    <property type="nucleotide sequence ID" value="XM_033590309.1"/>
</dbReference>
<dbReference type="AlphaFoldDB" id="A0A6A5RVH0"/>
<evidence type="ECO:0000313" key="3">
    <source>
        <dbReference type="Proteomes" id="UP000800082"/>
    </source>
</evidence>
<name>A0A6A5RVH0_9PLEO</name>
<evidence type="ECO:0000256" key="1">
    <source>
        <dbReference type="SAM" id="MobiDB-lite"/>
    </source>
</evidence>
<gene>
    <name evidence="2" type="ORF">M421DRAFT_406185</name>
</gene>
<proteinExistence type="predicted"/>
<dbReference type="EMBL" id="ML978960">
    <property type="protein sequence ID" value="KAF1931862.1"/>
    <property type="molecule type" value="Genomic_DNA"/>
</dbReference>